<dbReference type="Proteomes" id="UP001432995">
    <property type="component" value="Unassembled WGS sequence"/>
</dbReference>
<keyword evidence="3" id="KW-0812">Transmembrane</keyword>
<accession>A0ABV1QWT9</accession>
<comment type="caution">
    <text evidence="4">The sequence shown here is derived from an EMBL/GenBank/DDBJ whole genome shotgun (WGS) entry which is preliminary data.</text>
</comment>
<feature type="coiled-coil region" evidence="1">
    <location>
        <begin position="385"/>
        <end position="419"/>
    </location>
</feature>
<dbReference type="RefSeq" id="WP_350377167.1">
    <property type="nucleotide sequence ID" value="NZ_JBELQD010000001.1"/>
</dbReference>
<protein>
    <submittedName>
        <fullName evidence="4">Exopolysaccharide transport family protein</fullName>
    </submittedName>
</protein>
<dbReference type="EMBL" id="JBELQD010000001">
    <property type="protein sequence ID" value="MER2287039.1"/>
    <property type="molecule type" value="Genomic_DNA"/>
</dbReference>
<feature type="region of interest" description="Disordered" evidence="2">
    <location>
        <begin position="476"/>
        <end position="510"/>
    </location>
</feature>
<dbReference type="Gene3D" id="3.40.50.300">
    <property type="entry name" value="P-loop containing nucleotide triphosphate hydrolases"/>
    <property type="match status" value="1"/>
</dbReference>
<dbReference type="InterPro" id="IPR027417">
    <property type="entry name" value="P-loop_NTPase"/>
</dbReference>
<name>A0ABV1QWT9_9HYPH</name>
<keyword evidence="1" id="KW-0175">Coiled coil</keyword>
<dbReference type="PANTHER" id="PTHR32309">
    <property type="entry name" value="TYROSINE-PROTEIN KINASE"/>
    <property type="match status" value="1"/>
</dbReference>
<evidence type="ECO:0000256" key="1">
    <source>
        <dbReference type="SAM" id="Coils"/>
    </source>
</evidence>
<feature type="region of interest" description="Disordered" evidence="2">
    <location>
        <begin position="517"/>
        <end position="536"/>
    </location>
</feature>
<dbReference type="PANTHER" id="PTHR32309:SF13">
    <property type="entry name" value="FERRIC ENTEROBACTIN TRANSPORT PROTEIN FEPE"/>
    <property type="match status" value="1"/>
</dbReference>
<sequence>MSRISLRSPHAVPATRSSARDGVGLAQVPQILRRSIGWIVGPTLVVALGAGIFVNVVSPRYTGEAKLILESRDPAFARTAQERTDQLAPIDEQAVASQVQVVMSRDLAREAIRRLKLVGNPEFDPGSSSIGPVQRVMMMLGIGANPLDRPAEDRVLDSYFEHLLVYPAGKSRILTIEFRAKDPKLAAEGANTIAQLYISSLEADKVDTARYASSWLGGNIDGLRKRVAEAEAKVEAFRAKNGLVGSGGATGQPLTTQQLGELSSQLSQARILKADLAGRVKAIKDLIKDGRAFEITEVANNEMIRRIVDNRIAVRAQLALESRTLLPAHPRIKELHAQLEDLDAQIKTSAERVVRTLENDAKIAGSRVESLQAAVDGQQDVVVKGNASEIQLRALEREAKAQREQLESYLSRYREAAARDGESATPADARIVSRAVTPELPSFPKKLPIVGFATLVTLMLAVGGVLASALLAEGSRSERDSDTAFDTSDRRTRLEPELARPGFAFPEAMPPARWPETAEVAEPAGPTAPPAPARPPAEAYDLAPLIARISAVVREPGDRSGRSVLVMETEASHGDQALHDALVRALGRKASLVTVDLNAARGRADERGLTDLIAGDAAFLDVIQPARDSGLHRIGAGRAPSEVLFDGPDALSLTFEAMAEAYDWVVCRLHAAPGAVDLLELVAGYMDSVIIASNAAAEDPALADLYAIAEDAGAGQILVAQDRSAEHVTTADLAGPELRLNAA</sequence>
<keyword evidence="3" id="KW-0472">Membrane</keyword>
<proteinExistence type="predicted"/>
<evidence type="ECO:0000256" key="3">
    <source>
        <dbReference type="SAM" id="Phobius"/>
    </source>
</evidence>
<evidence type="ECO:0000313" key="4">
    <source>
        <dbReference type="EMBL" id="MER2287039.1"/>
    </source>
</evidence>
<reference evidence="4" key="1">
    <citation type="submission" date="2024-06" db="EMBL/GenBank/DDBJ databases">
        <authorList>
            <person name="Campbell A.G."/>
        </authorList>
    </citation>
    <scope>NUCLEOTIDE SEQUENCE</scope>
    <source>
        <strain evidence="4">EM17</strain>
    </source>
</reference>
<organism evidence="4 5">
    <name type="scientific">Methylobacterium brachiatum</name>
    <dbReference type="NCBI Taxonomy" id="269660"/>
    <lineage>
        <taxon>Bacteria</taxon>
        <taxon>Pseudomonadati</taxon>
        <taxon>Pseudomonadota</taxon>
        <taxon>Alphaproteobacteria</taxon>
        <taxon>Hyphomicrobiales</taxon>
        <taxon>Methylobacteriaceae</taxon>
        <taxon>Methylobacterium</taxon>
    </lineage>
</organism>
<keyword evidence="3" id="KW-1133">Transmembrane helix</keyword>
<feature type="compositionally biased region" description="Basic and acidic residues" evidence="2">
    <location>
        <begin position="476"/>
        <end position="498"/>
    </location>
</feature>
<evidence type="ECO:0000313" key="5">
    <source>
        <dbReference type="Proteomes" id="UP001432995"/>
    </source>
</evidence>
<evidence type="ECO:0000256" key="2">
    <source>
        <dbReference type="SAM" id="MobiDB-lite"/>
    </source>
</evidence>
<gene>
    <name evidence="4" type="ORF">ABS770_02115</name>
</gene>
<feature type="transmembrane region" description="Helical" evidence="3">
    <location>
        <begin position="449"/>
        <end position="472"/>
    </location>
</feature>
<feature type="compositionally biased region" description="Pro residues" evidence="2">
    <location>
        <begin position="526"/>
        <end position="535"/>
    </location>
</feature>
<feature type="transmembrane region" description="Helical" evidence="3">
    <location>
        <begin position="36"/>
        <end position="57"/>
    </location>
</feature>
<dbReference type="InterPro" id="IPR050445">
    <property type="entry name" value="Bact_polysacc_biosynth/exp"/>
</dbReference>
<keyword evidence="5" id="KW-1185">Reference proteome</keyword>